<reference evidence="1" key="1">
    <citation type="submission" date="2022-04" db="EMBL/GenBank/DDBJ databases">
        <title>Hymenobacter sp. isolated from the air.</title>
        <authorList>
            <person name="Won M."/>
            <person name="Lee C.-M."/>
            <person name="Woen H.-Y."/>
            <person name="Kwon S.-W."/>
        </authorList>
    </citation>
    <scope>NUCLEOTIDE SEQUENCE</scope>
    <source>
        <strain evidence="1">5420S-77</strain>
    </source>
</reference>
<protein>
    <recommendedName>
        <fullName evidence="3">VanZ family protein</fullName>
    </recommendedName>
</protein>
<sequence>MLQWAGVPERRAIWYGGFVGFLLQSPIELLDGRDPAYGASATDLAANFLGSVGLIGQQLAWGKCASCPSTRFIPRPTPLAAPTY</sequence>
<proteinExistence type="predicted"/>
<organism evidence="1 2">
    <name type="scientific">Hymenobacter volaticus</name>
    <dbReference type="NCBI Taxonomy" id="2932254"/>
    <lineage>
        <taxon>Bacteria</taxon>
        <taxon>Pseudomonadati</taxon>
        <taxon>Bacteroidota</taxon>
        <taxon>Cytophagia</taxon>
        <taxon>Cytophagales</taxon>
        <taxon>Hymenobacteraceae</taxon>
        <taxon>Hymenobacter</taxon>
    </lineage>
</organism>
<evidence type="ECO:0000313" key="2">
    <source>
        <dbReference type="Proteomes" id="UP000830401"/>
    </source>
</evidence>
<dbReference type="EMBL" id="CP095061">
    <property type="protein sequence ID" value="UOQ67813.1"/>
    <property type="molecule type" value="Genomic_DNA"/>
</dbReference>
<gene>
    <name evidence="1" type="ORF">MUN86_08135</name>
</gene>
<dbReference type="Proteomes" id="UP000830401">
    <property type="component" value="Chromosome"/>
</dbReference>
<accession>A0ABY4GA86</accession>
<name>A0ABY4GA86_9BACT</name>
<evidence type="ECO:0008006" key="3">
    <source>
        <dbReference type="Google" id="ProtNLM"/>
    </source>
</evidence>
<evidence type="ECO:0000313" key="1">
    <source>
        <dbReference type="EMBL" id="UOQ67813.1"/>
    </source>
</evidence>
<keyword evidence="2" id="KW-1185">Reference proteome</keyword>